<feature type="signal peptide" evidence="1">
    <location>
        <begin position="1"/>
        <end position="28"/>
    </location>
</feature>
<sequence length="67" mass="7455">MTSFISAEKVSLLLLLSTIAMFHHRRQACLSRRRQLQCSRNCSLLHQKSLAIFGLSDTALSGMTCAT</sequence>
<evidence type="ECO:0000313" key="3">
    <source>
        <dbReference type="Proteomes" id="UP000807469"/>
    </source>
</evidence>
<evidence type="ECO:0008006" key="4">
    <source>
        <dbReference type="Google" id="ProtNLM"/>
    </source>
</evidence>
<dbReference type="EMBL" id="MU155159">
    <property type="protein sequence ID" value="KAF9482931.1"/>
    <property type="molecule type" value="Genomic_DNA"/>
</dbReference>
<keyword evidence="1" id="KW-0732">Signal</keyword>
<proteinExistence type="predicted"/>
<keyword evidence="3" id="KW-1185">Reference proteome</keyword>
<feature type="chain" id="PRO_5040293097" description="Secreted protein" evidence="1">
    <location>
        <begin position="29"/>
        <end position="67"/>
    </location>
</feature>
<organism evidence="2 3">
    <name type="scientific">Pholiota conissans</name>
    <dbReference type="NCBI Taxonomy" id="109636"/>
    <lineage>
        <taxon>Eukaryota</taxon>
        <taxon>Fungi</taxon>
        <taxon>Dikarya</taxon>
        <taxon>Basidiomycota</taxon>
        <taxon>Agaricomycotina</taxon>
        <taxon>Agaricomycetes</taxon>
        <taxon>Agaricomycetidae</taxon>
        <taxon>Agaricales</taxon>
        <taxon>Agaricineae</taxon>
        <taxon>Strophariaceae</taxon>
        <taxon>Pholiota</taxon>
    </lineage>
</organism>
<accession>A0A9P6CWH3</accession>
<comment type="caution">
    <text evidence="2">The sequence shown here is derived from an EMBL/GenBank/DDBJ whole genome shotgun (WGS) entry which is preliminary data.</text>
</comment>
<evidence type="ECO:0000256" key="1">
    <source>
        <dbReference type="SAM" id="SignalP"/>
    </source>
</evidence>
<dbReference type="Proteomes" id="UP000807469">
    <property type="component" value="Unassembled WGS sequence"/>
</dbReference>
<evidence type="ECO:0000313" key="2">
    <source>
        <dbReference type="EMBL" id="KAF9482931.1"/>
    </source>
</evidence>
<dbReference type="AlphaFoldDB" id="A0A9P6CWH3"/>
<name>A0A9P6CWH3_9AGAR</name>
<protein>
    <recommendedName>
        <fullName evidence="4">Secreted protein</fullName>
    </recommendedName>
</protein>
<reference evidence="2" key="1">
    <citation type="submission" date="2020-11" db="EMBL/GenBank/DDBJ databases">
        <authorList>
            <consortium name="DOE Joint Genome Institute"/>
            <person name="Ahrendt S."/>
            <person name="Riley R."/>
            <person name="Andreopoulos W."/>
            <person name="Labutti K."/>
            <person name="Pangilinan J."/>
            <person name="Ruiz-Duenas F.J."/>
            <person name="Barrasa J.M."/>
            <person name="Sanchez-Garcia M."/>
            <person name="Camarero S."/>
            <person name="Miyauchi S."/>
            <person name="Serrano A."/>
            <person name="Linde D."/>
            <person name="Babiker R."/>
            <person name="Drula E."/>
            <person name="Ayuso-Fernandez I."/>
            <person name="Pacheco R."/>
            <person name="Padilla G."/>
            <person name="Ferreira P."/>
            <person name="Barriuso J."/>
            <person name="Kellner H."/>
            <person name="Castanera R."/>
            <person name="Alfaro M."/>
            <person name="Ramirez L."/>
            <person name="Pisabarro A.G."/>
            <person name="Kuo A."/>
            <person name="Tritt A."/>
            <person name="Lipzen A."/>
            <person name="He G."/>
            <person name="Yan M."/>
            <person name="Ng V."/>
            <person name="Cullen D."/>
            <person name="Martin F."/>
            <person name="Rosso M.-N."/>
            <person name="Henrissat B."/>
            <person name="Hibbett D."/>
            <person name="Martinez A.T."/>
            <person name="Grigoriev I.V."/>
        </authorList>
    </citation>
    <scope>NUCLEOTIDE SEQUENCE</scope>
    <source>
        <strain evidence="2">CIRM-BRFM 674</strain>
    </source>
</reference>
<gene>
    <name evidence="2" type="ORF">BDN70DRAFT_373347</name>
</gene>